<evidence type="ECO:0000256" key="5">
    <source>
        <dbReference type="ARBA" id="ARBA00023136"/>
    </source>
</evidence>
<gene>
    <name evidence="9" type="primary">AUGUSTUS-3.0.2_30238</name>
    <name evidence="9" type="ORF">TcasGA2_TC030238</name>
</gene>
<keyword evidence="2 8" id="KW-1003">Cell membrane</keyword>
<dbReference type="OMA" id="NCVIVIF"/>
<dbReference type="PANTHER" id="PTHR21143">
    <property type="entry name" value="INVERTEBRATE GUSTATORY RECEPTOR"/>
    <property type="match status" value="1"/>
</dbReference>
<accession>D6X4A2</accession>
<evidence type="ECO:0000256" key="6">
    <source>
        <dbReference type="ARBA" id="ARBA00023170"/>
    </source>
</evidence>
<dbReference type="GO" id="GO:0008049">
    <property type="term" value="P:male courtship behavior"/>
    <property type="evidence" value="ECO:0000318"/>
    <property type="project" value="GO_Central"/>
</dbReference>
<dbReference type="GO" id="GO:0043025">
    <property type="term" value="C:neuronal cell body"/>
    <property type="evidence" value="ECO:0000318"/>
    <property type="project" value="GO_Central"/>
</dbReference>
<dbReference type="HOGENOM" id="CLU_704636_0_0_1"/>
<feature type="transmembrane region" description="Helical" evidence="8">
    <location>
        <begin position="268"/>
        <end position="289"/>
    </location>
</feature>
<dbReference type="Pfam" id="PF08395">
    <property type="entry name" value="7tm_7"/>
    <property type="match status" value="1"/>
</dbReference>
<keyword evidence="10" id="KW-1185">Reference proteome</keyword>
<sequence length="291" mass="33351">MKSIRVVLAIHSAGMFVLMVLIIVFVFINWAKVRHQVTQLVLIDSELKKHYQIHNETKLILVLALELVVFNILSGVYMAAIKPNNRVVFFVIITLPRIVVSHMFVIFTTIVVVLYQNFKIVNSMVTSDPSRIRHVLLLHKSLTRIGTTINSLFSLQLLVFITINFVVLLGDLYVTLYIILTNNQAKYCTTLIGLIKNCVIVIFELYYLSHVCQNVSTEANRTKFILVSTRIDISDEKKRNLVIGNILRLMHRRFEITALRLFTIDNKLLFGIFGSVASYLFIVLQLEVVPT</sequence>
<evidence type="ECO:0000256" key="7">
    <source>
        <dbReference type="ARBA" id="ARBA00023224"/>
    </source>
</evidence>
<reference evidence="9 10" key="1">
    <citation type="journal article" date="2008" name="Nature">
        <title>The genome of the model beetle and pest Tribolium castaneum.</title>
        <authorList>
            <consortium name="Tribolium Genome Sequencing Consortium"/>
            <person name="Richards S."/>
            <person name="Gibbs R.A."/>
            <person name="Weinstock G.M."/>
            <person name="Brown S.J."/>
            <person name="Denell R."/>
            <person name="Beeman R.W."/>
            <person name="Gibbs R."/>
            <person name="Beeman R.W."/>
            <person name="Brown S.J."/>
            <person name="Bucher G."/>
            <person name="Friedrich M."/>
            <person name="Grimmelikhuijzen C.J."/>
            <person name="Klingler M."/>
            <person name="Lorenzen M."/>
            <person name="Richards S."/>
            <person name="Roth S."/>
            <person name="Schroder R."/>
            <person name="Tautz D."/>
            <person name="Zdobnov E.M."/>
            <person name="Muzny D."/>
            <person name="Gibbs R.A."/>
            <person name="Weinstock G.M."/>
            <person name="Attaway T."/>
            <person name="Bell S."/>
            <person name="Buhay C.J."/>
            <person name="Chandrabose M.N."/>
            <person name="Chavez D."/>
            <person name="Clerk-Blankenburg K.P."/>
            <person name="Cree A."/>
            <person name="Dao M."/>
            <person name="Davis C."/>
            <person name="Chacko J."/>
            <person name="Dinh H."/>
            <person name="Dugan-Rocha S."/>
            <person name="Fowler G."/>
            <person name="Garner T.T."/>
            <person name="Garnes J."/>
            <person name="Gnirke A."/>
            <person name="Hawes A."/>
            <person name="Hernandez J."/>
            <person name="Hines S."/>
            <person name="Holder M."/>
            <person name="Hume J."/>
            <person name="Jhangiani S.N."/>
            <person name="Joshi V."/>
            <person name="Khan Z.M."/>
            <person name="Jackson L."/>
            <person name="Kovar C."/>
            <person name="Kowis A."/>
            <person name="Lee S."/>
            <person name="Lewis L.R."/>
            <person name="Margolis J."/>
            <person name="Morgan M."/>
            <person name="Nazareth L.V."/>
            <person name="Nguyen N."/>
            <person name="Okwuonu G."/>
            <person name="Parker D."/>
            <person name="Richards S."/>
            <person name="Ruiz S.J."/>
            <person name="Santibanez J."/>
            <person name="Savard J."/>
            <person name="Scherer S.E."/>
            <person name="Schneider B."/>
            <person name="Sodergren E."/>
            <person name="Tautz D."/>
            <person name="Vattahil S."/>
            <person name="Villasana D."/>
            <person name="White C.S."/>
            <person name="Wright R."/>
            <person name="Park Y."/>
            <person name="Beeman R.W."/>
            <person name="Lord J."/>
            <person name="Oppert B."/>
            <person name="Lorenzen M."/>
            <person name="Brown S."/>
            <person name="Wang L."/>
            <person name="Savard J."/>
            <person name="Tautz D."/>
            <person name="Richards S."/>
            <person name="Weinstock G."/>
            <person name="Gibbs R.A."/>
            <person name="Liu Y."/>
            <person name="Worley K."/>
            <person name="Weinstock G."/>
            <person name="Elsik C.G."/>
            <person name="Reese J.T."/>
            <person name="Elhaik E."/>
            <person name="Landan G."/>
            <person name="Graur D."/>
            <person name="Arensburger P."/>
            <person name="Atkinson P."/>
            <person name="Beeman R.W."/>
            <person name="Beidler J."/>
            <person name="Brown S.J."/>
            <person name="Demuth J.P."/>
            <person name="Drury D.W."/>
            <person name="Du Y.Z."/>
            <person name="Fujiwara H."/>
            <person name="Lorenzen M."/>
            <person name="Maselli V."/>
            <person name="Osanai M."/>
            <person name="Park Y."/>
            <person name="Robertson H.M."/>
            <person name="Tu Z."/>
            <person name="Wang J.J."/>
            <person name="Wang S."/>
            <person name="Richards S."/>
            <person name="Song H."/>
            <person name="Zhang L."/>
            <person name="Sodergren E."/>
            <person name="Werner D."/>
            <person name="Stanke M."/>
            <person name="Morgenstern B."/>
            <person name="Solovyev V."/>
            <person name="Kosarev P."/>
            <person name="Brown G."/>
            <person name="Chen H.C."/>
            <person name="Ermolaeva O."/>
            <person name="Hlavina W."/>
            <person name="Kapustin Y."/>
            <person name="Kiryutin B."/>
            <person name="Kitts P."/>
            <person name="Maglott D."/>
            <person name="Pruitt K."/>
            <person name="Sapojnikov V."/>
            <person name="Souvorov A."/>
            <person name="Mackey A.J."/>
            <person name="Waterhouse R.M."/>
            <person name="Wyder S."/>
            <person name="Zdobnov E.M."/>
            <person name="Zdobnov E.M."/>
            <person name="Wyder S."/>
            <person name="Kriventseva E.V."/>
            <person name="Kadowaki T."/>
            <person name="Bork P."/>
            <person name="Aranda M."/>
            <person name="Bao R."/>
            <person name="Beermann A."/>
            <person name="Berns N."/>
            <person name="Bolognesi R."/>
            <person name="Bonneton F."/>
            <person name="Bopp D."/>
            <person name="Brown S.J."/>
            <person name="Bucher G."/>
            <person name="Butts T."/>
            <person name="Chaumot A."/>
            <person name="Denell R.E."/>
            <person name="Ferrier D.E."/>
            <person name="Friedrich M."/>
            <person name="Gordon C.M."/>
            <person name="Jindra M."/>
            <person name="Klingler M."/>
            <person name="Lan Q."/>
            <person name="Lattorff H.M."/>
            <person name="Laudet V."/>
            <person name="von Levetsow C."/>
            <person name="Liu Z."/>
            <person name="Lutz R."/>
            <person name="Lynch J.A."/>
            <person name="da Fonseca R.N."/>
            <person name="Posnien N."/>
            <person name="Reuter R."/>
            <person name="Roth S."/>
            <person name="Savard J."/>
            <person name="Schinko J.B."/>
            <person name="Schmitt C."/>
            <person name="Schoppmeier M."/>
            <person name="Schroder R."/>
            <person name="Shippy T.D."/>
            <person name="Simonnet F."/>
            <person name="Marques-Souza H."/>
            <person name="Tautz D."/>
            <person name="Tomoyasu Y."/>
            <person name="Trauner J."/>
            <person name="Van der Zee M."/>
            <person name="Vervoort M."/>
            <person name="Wittkopp N."/>
            <person name="Wimmer E.A."/>
            <person name="Yang X."/>
            <person name="Jones A.K."/>
            <person name="Sattelle D.B."/>
            <person name="Ebert P.R."/>
            <person name="Nelson D."/>
            <person name="Scott J.G."/>
            <person name="Beeman R.W."/>
            <person name="Muthukrishnan S."/>
            <person name="Kramer K.J."/>
            <person name="Arakane Y."/>
            <person name="Beeman R.W."/>
            <person name="Zhu Q."/>
            <person name="Hogenkamp D."/>
            <person name="Dixit R."/>
            <person name="Oppert B."/>
            <person name="Jiang H."/>
            <person name="Zou Z."/>
            <person name="Marshall J."/>
            <person name="Elpidina E."/>
            <person name="Vinokurov K."/>
            <person name="Oppert C."/>
            <person name="Zou Z."/>
            <person name="Evans J."/>
            <person name="Lu Z."/>
            <person name="Zhao P."/>
            <person name="Sumathipala N."/>
            <person name="Altincicek B."/>
            <person name="Vilcinskas A."/>
            <person name="Williams M."/>
            <person name="Hultmark D."/>
            <person name="Hetru C."/>
            <person name="Jiang H."/>
            <person name="Grimmelikhuijzen C.J."/>
            <person name="Hauser F."/>
            <person name="Cazzamali G."/>
            <person name="Williamson M."/>
            <person name="Park Y."/>
            <person name="Li B."/>
            <person name="Tanaka Y."/>
            <person name="Predel R."/>
            <person name="Neupert S."/>
            <person name="Schachtner J."/>
            <person name="Verleyen P."/>
            <person name="Raible F."/>
            <person name="Bork P."/>
            <person name="Friedrich M."/>
            <person name="Walden K.K."/>
            <person name="Robertson H.M."/>
            <person name="Angeli S."/>
            <person name="Foret S."/>
            <person name="Bucher G."/>
            <person name="Schuetz S."/>
            <person name="Maleszka R."/>
            <person name="Wimmer E.A."/>
            <person name="Beeman R.W."/>
            <person name="Lorenzen M."/>
            <person name="Tomoyasu Y."/>
            <person name="Miller S.C."/>
            <person name="Grossmann D."/>
            <person name="Bucher G."/>
        </authorList>
    </citation>
    <scope>NUCLEOTIDE SEQUENCE [LARGE SCALE GENOMIC DNA]</scope>
    <source>
        <strain evidence="9 10">Georgia GA2</strain>
    </source>
</reference>
<feature type="transmembrane region" description="Helical" evidence="8">
    <location>
        <begin position="157"/>
        <end position="180"/>
    </location>
</feature>
<keyword evidence="5 8" id="KW-0472">Membrane</keyword>
<dbReference type="GO" id="GO:0030424">
    <property type="term" value="C:axon"/>
    <property type="evidence" value="ECO:0000318"/>
    <property type="project" value="GO_Central"/>
</dbReference>
<evidence type="ECO:0000256" key="1">
    <source>
        <dbReference type="ARBA" id="ARBA00004651"/>
    </source>
</evidence>
<comment type="caution">
    <text evidence="8">Lacks conserved residue(s) required for the propagation of feature annotation.</text>
</comment>
<comment type="similarity">
    <text evidence="8">Belongs to the insect chemoreceptor superfamily. Gustatory receptor (GR) family.</text>
</comment>
<feature type="transmembrane region" description="Helical" evidence="8">
    <location>
        <begin position="87"/>
        <end position="115"/>
    </location>
</feature>
<dbReference type="AlphaFoldDB" id="D6X4A2"/>
<evidence type="ECO:0000256" key="2">
    <source>
        <dbReference type="ARBA" id="ARBA00022475"/>
    </source>
</evidence>
<dbReference type="PANTHER" id="PTHR21143:SF104">
    <property type="entry name" value="GUSTATORY RECEPTOR 8A-RELATED"/>
    <property type="match status" value="1"/>
</dbReference>
<evidence type="ECO:0000313" key="9">
    <source>
        <dbReference type="EMBL" id="EEZ97774.2"/>
    </source>
</evidence>
<dbReference type="EMBL" id="KQ971410">
    <property type="protein sequence ID" value="EEZ97774.2"/>
    <property type="molecule type" value="Genomic_DNA"/>
</dbReference>
<comment type="subcellular location">
    <subcellularLocation>
        <location evidence="1 8">Cell membrane</location>
        <topology evidence="1 8">Multi-pass membrane protein</topology>
    </subcellularLocation>
</comment>
<dbReference type="Proteomes" id="UP000007266">
    <property type="component" value="Unassembled WGS sequence"/>
</dbReference>
<name>D6X4A2_TRICA</name>
<reference evidence="9 10" key="2">
    <citation type="journal article" date="2010" name="Nucleic Acids Res.">
        <title>BeetleBase in 2010: revisions to provide comprehensive genomic information for Tribolium castaneum.</title>
        <authorList>
            <person name="Kim H.S."/>
            <person name="Murphy T."/>
            <person name="Xia J."/>
            <person name="Caragea D."/>
            <person name="Park Y."/>
            <person name="Beeman R.W."/>
            <person name="Lorenzen M.D."/>
            <person name="Butcher S."/>
            <person name="Manak J.R."/>
            <person name="Brown S.J."/>
        </authorList>
    </citation>
    <scope>NUCLEOTIDE SEQUENCE [LARGE SCALE GENOMIC DNA]</scope>
    <source>
        <strain evidence="9 10">Georgia GA2</strain>
    </source>
</reference>
<organism evidence="9 10">
    <name type="scientific">Tribolium castaneum</name>
    <name type="common">Red flour beetle</name>
    <dbReference type="NCBI Taxonomy" id="7070"/>
    <lineage>
        <taxon>Eukaryota</taxon>
        <taxon>Metazoa</taxon>
        <taxon>Ecdysozoa</taxon>
        <taxon>Arthropoda</taxon>
        <taxon>Hexapoda</taxon>
        <taxon>Insecta</taxon>
        <taxon>Pterygota</taxon>
        <taxon>Neoptera</taxon>
        <taxon>Endopterygota</taxon>
        <taxon>Coleoptera</taxon>
        <taxon>Polyphaga</taxon>
        <taxon>Cucujiformia</taxon>
        <taxon>Tenebrionidae</taxon>
        <taxon>Tenebrionidae incertae sedis</taxon>
        <taxon>Tribolium</taxon>
    </lineage>
</organism>
<evidence type="ECO:0000256" key="3">
    <source>
        <dbReference type="ARBA" id="ARBA00022692"/>
    </source>
</evidence>
<proteinExistence type="inferred from homology"/>
<evidence type="ECO:0000256" key="8">
    <source>
        <dbReference type="RuleBase" id="RU363108"/>
    </source>
</evidence>
<keyword evidence="6 8" id="KW-0675">Receptor</keyword>
<keyword evidence="7 8" id="KW-0807">Transducer</keyword>
<evidence type="ECO:0000313" key="10">
    <source>
        <dbReference type="Proteomes" id="UP000007266"/>
    </source>
</evidence>
<protein>
    <recommendedName>
        <fullName evidence="8">Gustatory receptor</fullName>
    </recommendedName>
</protein>
<dbReference type="InterPro" id="IPR013604">
    <property type="entry name" value="7TM_chemorcpt"/>
</dbReference>
<dbReference type="GO" id="GO:0050909">
    <property type="term" value="P:sensory perception of taste"/>
    <property type="evidence" value="ECO:0007669"/>
    <property type="project" value="InterPro"/>
</dbReference>
<keyword evidence="4 8" id="KW-1133">Transmembrane helix</keyword>
<dbReference type="GO" id="GO:0007165">
    <property type="term" value="P:signal transduction"/>
    <property type="evidence" value="ECO:0007669"/>
    <property type="project" value="UniProtKB-KW"/>
</dbReference>
<comment type="function">
    <text evidence="8">Gustatory receptor which mediates acceptance or avoidance behavior, depending on its substrates.</text>
</comment>
<keyword evidence="3 8" id="KW-0812">Transmembrane</keyword>
<feature type="transmembrane region" description="Helical" evidence="8">
    <location>
        <begin position="59"/>
        <end position="80"/>
    </location>
</feature>
<evidence type="ECO:0000256" key="4">
    <source>
        <dbReference type="ARBA" id="ARBA00022989"/>
    </source>
</evidence>
<feature type="transmembrane region" description="Helical" evidence="8">
    <location>
        <begin position="7"/>
        <end position="31"/>
    </location>
</feature>
<dbReference type="GO" id="GO:0007635">
    <property type="term" value="P:chemosensory behavior"/>
    <property type="evidence" value="ECO:0000318"/>
    <property type="project" value="GO_Central"/>
</dbReference>
<dbReference type="GO" id="GO:0030425">
    <property type="term" value="C:dendrite"/>
    <property type="evidence" value="ECO:0000318"/>
    <property type="project" value="GO_Central"/>
</dbReference>
<dbReference type="GO" id="GO:0005886">
    <property type="term" value="C:plasma membrane"/>
    <property type="evidence" value="ECO:0007669"/>
    <property type="project" value="UniProtKB-SubCell"/>
</dbReference>